<sequence>LVEKVDNYEKVKRPKKIFPNSECERSNFPKQPSLNFRQKFSGDQHQNRIGSEVEYGVTHRGSKLSAECIHKLAPNSIPREDIKHEILNSEEDQAHYL</sequence>
<comment type="caution">
    <text evidence="1">The sequence shown here is derived from an EMBL/GenBank/DDBJ whole genome shotgun (WGS) entry which is preliminary data.</text>
</comment>
<keyword evidence="2" id="KW-1185">Reference proteome</keyword>
<protein>
    <submittedName>
        <fullName evidence="1">Uncharacterized protein</fullName>
    </submittedName>
</protein>
<organism evidence="1 2">
    <name type="scientific">Caerostris extrusa</name>
    <name type="common">Bark spider</name>
    <name type="synonym">Caerostris bankana</name>
    <dbReference type="NCBI Taxonomy" id="172846"/>
    <lineage>
        <taxon>Eukaryota</taxon>
        <taxon>Metazoa</taxon>
        <taxon>Ecdysozoa</taxon>
        <taxon>Arthropoda</taxon>
        <taxon>Chelicerata</taxon>
        <taxon>Arachnida</taxon>
        <taxon>Araneae</taxon>
        <taxon>Araneomorphae</taxon>
        <taxon>Entelegynae</taxon>
        <taxon>Araneoidea</taxon>
        <taxon>Araneidae</taxon>
        <taxon>Caerostris</taxon>
    </lineage>
</organism>
<gene>
    <name evidence="1" type="ORF">CEXT_252981</name>
</gene>
<feature type="non-terminal residue" evidence="1">
    <location>
        <position position="1"/>
    </location>
</feature>
<evidence type="ECO:0000313" key="2">
    <source>
        <dbReference type="Proteomes" id="UP001054945"/>
    </source>
</evidence>
<accession>A0AAV4YB01</accession>
<evidence type="ECO:0000313" key="1">
    <source>
        <dbReference type="EMBL" id="GIZ03171.1"/>
    </source>
</evidence>
<dbReference type="EMBL" id="BPLR01001562">
    <property type="protein sequence ID" value="GIZ03171.1"/>
    <property type="molecule type" value="Genomic_DNA"/>
</dbReference>
<dbReference type="AlphaFoldDB" id="A0AAV4YB01"/>
<dbReference type="Proteomes" id="UP001054945">
    <property type="component" value="Unassembled WGS sequence"/>
</dbReference>
<proteinExistence type="predicted"/>
<name>A0AAV4YB01_CAEEX</name>
<reference evidence="1 2" key="1">
    <citation type="submission" date="2021-06" db="EMBL/GenBank/DDBJ databases">
        <title>Caerostris extrusa draft genome.</title>
        <authorList>
            <person name="Kono N."/>
            <person name="Arakawa K."/>
        </authorList>
    </citation>
    <scope>NUCLEOTIDE SEQUENCE [LARGE SCALE GENOMIC DNA]</scope>
</reference>